<sequence length="121" mass="13518">MAINDYVLKLKELLGIPVEDISKEQRLTFTIEIVIQAVLTWCNISVIPQELENVILQIAEDQYRTKYAAEFSDAAPAVQSVKRGDVTTTFGSVKPNIKAGPGASFVQAYESQLAAFRKLRW</sequence>
<dbReference type="RefSeq" id="WP_127452349.1">
    <property type="nucleotide sequence ID" value="NZ_JAROBY010000008.1"/>
</dbReference>
<keyword evidence="2" id="KW-1185">Reference proteome</keyword>
<reference evidence="1 2" key="1">
    <citation type="submission" date="2023-03" db="EMBL/GenBank/DDBJ databases">
        <title>Bacillus Genome Sequencing.</title>
        <authorList>
            <person name="Dunlap C."/>
        </authorList>
    </citation>
    <scope>NUCLEOTIDE SEQUENCE [LARGE SCALE GENOMIC DNA]</scope>
    <source>
        <strain evidence="1 2">NRS-1351</strain>
    </source>
</reference>
<proteinExistence type="predicted"/>
<evidence type="ECO:0008006" key="3">
    <source>
        <dbReference type="Google" id="ProtNLM"/>
    </source>
</evidence>
<dbReference type="Proteomes" id="UP001355653">
    <property type="component" value="Unassembled WGS sequence"/>
</dbReference>
<name>A0ABU6D655_9BACL</name>
<evidence type="ECO:0000313" key="2">
    <source>
        <dbReference type="Proteomes" id="UP001355653"/>
    </source>
</evidence>
<organism evidence="1 2">
    <name type="scientific">Paenibacillus chondroitinus</name>
    <dbReference type="NCBI Taxonomy" id="59842"/>
    <lineage>
        <taxon>Bacteria</taxon>
        <taxon>Bacillati</taxon>
        <taxon>Bacillota</taxon>
        <taxon>Bacilli</taxon>
        <taxon>Bacillales</taxon>
        <taxon>Paenibacillaceae</taxon>
        <taxon>Paenibacillus</taxon>
    </lineage>
</organism>
<comment type="caution">
    <text evidence="1">The sequence shown here is derived from an EMBL/GenBank/DDBJ whole genome shotgun (WGS) entry which is preliminary data.</text>
</comment>
<dbReference type="EMBL" id="JAROBY010000008">
    <property type="protein sequence ID" value="MEB4793215.1"/>
    <property type="molecule type" value="Genomic_DNA"/>
</dbReference>
<protein>
    <recommendedName>
        <fullName evidence="3">Phage protein</fullName>
    </recommendedName>
</protein>
<accession>A0ABU6D655</accession>
<gene>
    <name evidence="1" type="ORF">P5G65_04855</name>
</gene>
<evidence type="ECO:0000313" key="1">
    <source>
        <dbReference type="EMBL" id="MEB4793215.1"/>
    </source>
</evidence>